<feature type="compositionally biased region" description="Polar residues" evidence="3">
    <location>
        <begin position="65"/>
        <end position="87"/>
    </location>
</feature>
<comment type="similarity">
    <text evidence="2">Belongs to the HFCD (homooligomeric flavin containing Cys decarboxylase) superfamily.</text>
</comment>
<sequence>MSLSEKSINTVGIDSKKKSGTHLEKPSTGKGTISNKSSQQQQPMPRPILFKSGSSASSIVSKQSNLPPLNTTFDKTQKSTQPISQPTPVGESSPFTPSTQAHTSGDLHSESSTPMKSVSSISFQVPTVNPQKHRGSISARPSTTKLSLESPASGVPSSRQPSGTHPPATLAHEFPHQVKHTDAGSSKTTPTTVVPLYSAIGKESREHSVSSILSDRHPSSHSSPRNLSSPSGVTSPVSFDLGPQSSQNSTVGGDTLRNEILFQPLSGENRVHSPPMASKKKTTTTPKTVVSTPTGPVVPFTEYLSKEDDDKIHILIGATGSVATIKIPMIIDKLFKLYGVDKVSIQLVVTQAAEHFLHGLKISTEVKIWRENEEWSTPMTKPGDPILHVELRKWADIFLIAPLSANTLAKIANGIADNLLTSIIRVWNPAIPIIMAPAMNTLMYTHPITKKHFAVIKEDFKFVEVLKPIEKVLICGDIGMGGMREWSEIVDILYRKMKTLQAEKLRKANERIEEEEEEEEEDEDEDEDDDDEDEDDDYDDDEDDDEEDDVESTVVENKPSRE</sequence>
<feature type="compositionally biased region" description="Polar residues" evidence="3">
    <location>
        <begin position="93"/>
        <end position="103"/>
    </location>
</feature>
<feature type="compositionally biased region" description="Basic and acidic residues" evidence="3">
    <location>
        <begin position="14"/>
        <end position="27"/>
    </location>
</feature>
<evidence type="ECO:0000256" key="1">
    <source>
        <dbReference type="ARBA" id="ARBA00022993"/>
    </source>
</evidence>
<feature type="region of interest" description="Disordered" evidence="3">
    <location>
        <begin position="205"/>
        <end position="254"/>
    </location>
</feature>
<feature type="compositionally biased region" description="Low complexity" evidence="3">
    <location>
        <begin position="220"/>
        <end position="231"/>
    </location>
</feature>
<dbReference type="EMBL" id="JAHLVD010000001">
    <property type="protein sequence ID" value="KAG7852864.1"/>
    <property type="molecule type" value="Genomic_DNA"/>
</dbReference>
<feature type="compositionally biased region" description="Polar residues" evidence="3">
    <location>
        <begin position="110"/>
        <end position="130"/>
    </location>
</feature>
<dbReference type="InterPro" id="IPR036551">
    <property type="entry name" value="Flavin_trans-like"/>
</dbReference>
<dbReference type="Pfam" id="PF02441">
    <property type="entry name" value="Flavoprotein"/>
    <property type="match status" value="1"/>
</dbReference>
<evidence type="ECO:0000256" key="3">
    <source>
        <dbReference type="SAM" id="MobiDB-lite"/>
    </source>
</evidence>
<reference evidence="5 6" key="1">
    <citation type="journal article" date="2021" name="G3 (Bethesda)">
        <title>Genomic diversity, chromosomal rearrangements, and interspecies hybridization in the ogataea polymorpha species complex.</title>
        <authorList>
            <person name="Hanson S.J."/>
            <person name="Cinneide E.O."/>
            <person name="Salzberg L.I."/>
            <person name="Wolfe K.H."/>
            <person name="McGowan J."/>
            <person name="Fitzpatrick D.A."/>
            <person name="Matlin K."/>
        </authorList>
    </citation>
    <scope>NUCLEOTIDE SEQUENCE [LARGE SCALE GENOMIC DNA]</scope>
    <source>
        <strain evidence="5">51-138</strain>
    </source>
</reference>
<dbReference type="Proteomes" id="UP001197328">
    <property type="component" value="Unassembled WGS sequence"/>
</dbReference>
<feature type="region of interest" description="Disordered" evidence="3">
    <location>
        <begin position="507"/>
        <end position="562"/>
    </location>
</feature>
<feature type="compositionally biased region" description="Acidic residues" evidence="3">
    <location>
        <begin position="512"/>
        <end position="551"/>
    </location>
</feature>
<name>A0ABQ7S4C6_PICAN</name>
<feature type="compositionally biased region" description="Polar residues" evidence="3">
    <location>
        <begin position="232"/>
        <end position="252"/>
    </location>
</feature>
<dbReference type="Gene3D" id="3.40.50.1950">
    <property type="entry name" value="Flavin prenyltransferase-like"/>
    <property type="match status" value="1"/>
</dbReference>
<feature type="region of interest" description="Disordered" evidence="3">
    <location>
        <begin position="1"/>
        <end position="170"/>
    </location>
</feature>
<evidence type="ECO:0000259" key="4">
    <source>
        <dbReference type="Pfam" id="PF02441"/>
    </source>
</evidence>
<dbReference type="SUPFAM" id="SSF52507">
    <property type="entry name" value="Homo-oligomeric flavin-containing Cys decarboxylases, HFCD"/>
    <property type="match status" value="1"/>
</dbReference>
<feature type="domain" description="Flavoprotein" evidence="4">
    <location>
        <begin position="313"/>
        <end position="493"/>
    </location>
</feature>
<gene>
    <name evidence="5" type="ORF">KL940_000565</name>
</gene>
<accession>A0ABQ7S4C6</accession>
<organism evidence="5 6">
    <name type="scientific">Pichia angusta</name>
    <name type="common">Yeast</name>
    <name type="synonym">Hansenula polymorpha</name>
    <dbReference type="NCBI Taxonomy" id="870730"/>
    <lineage>
        <taxon>Eukaryota</taxon>
        <taxon>Fungi</taxon>
        <taxon>Dikarya</taxon>
        <taxon>Ascomycota</taxon>
        <taxon>Saccharomycotina</taxon>
        <taxon>Pichiomycetes</taxon>
        <taxon>Pichiales</taxon>
        <taxon>Pichiaceae</taxon>
        <taxon>Ogataea</taxon>
    </lineage>
</organism>
<feature type="compositionally biased region" description="Low complexity" evidence="3">
    <location>
        <begin position="283"/>
        <end position="292"/>
    </location>
</feature>
<comment type="caution">
    <text evidence="5">The sequence shown here is derived from an EMBL/GenBank/DDBJ whole genome shotgun (WGS) entry which is preliminary data.</text>
</comment>
<feature type="compositionally biased region" description="Polar residues" evidence="3">
    <location>
        <begin position="1"/>
        <end position="12"/>
    </location>
</feature>
<dbReference type="PANTHER" id="PTHR14359">
    <property type="entry name" value="HOMO-OLIGOMERIC FLAVIN CONTAINING CYS DECARBOXYLASE FAMILY"/>
    <property type="match status" value="1"/>
</dbReference>
<evidence type="ECO:0000313" key="6">
    <source>
        <dbReference type="Proteomes" id="UP001197328"/>
    </source>
</evidence>
<evidence type="ECO:0000313" key="5">
    <source>
        <dbReference type="EMBL" id="KAG7852864.1"/>
    </source>
</evidence>
<keyword evidence="6" id="KW-1185">Reference proteome</keyword>
<proteinExistence type="inferred from homology"/>
<evidence type="ECO:0000256" key="2">
    <source>
        <dbReference type="ARBA" id="ARBA00038350"/>
    </source>
</evidence>
<feature type="compositionally biased region" description="Polar residues" evidence="3">
    <location>
        <begin position="29"/>
        <end position="43"/>
    </location>
</feature>
<dbReference type="PANTHER" id="PTHR14359:SF6">
    <property type="entry name" value="PHOSPHOPANTOTHENOYLCYSTEINE DECARBOXYLASE"/>
    <property type="match status" value="1"/>
</dbReference>
<protein>
    <recommendedName>
        <fullName evidence="4">Flavoprotein domain-containing protein</fullName>
    </recommendedName>
</protein>
<feature type="compositionally biased region" description="Basic and acidic residues" evidence="3">
    <location>
        <begin position="205"/>
        <end position="218"/>
    </location>
</feature>
<dbReference type="InterPro" id="IPR003382">
    <property type="entry name" value="Flavoprotein"/>
</dbReference>
<feature type="compositionally biased region" description="Low complexity" evidence="3">
    <location>
        <begin position="52"/>
        <end position="64"/>
    </location>
</feature>
<keyword evidence="1" id="KW-0173">Coenzyme A biosynthesis</keyword>
<feature type="region of interest" description="Disordered" evidence="3">
    <location>
        <begin position="267"/>
        <end position="292"/>
    </location>
</feature>